<evidence type="ECO:0000313" key="1">
    <source>
        <dbReference type="EMBL" id="OGK05568.1"/>
    </source>
</evidence>
<dbReference type="AlphaFoldDB" id="A0A1F7FG40"/>
<dbReference type="InterPro" id="IPR018669">
    <property type="entry name" value="Toxin_HigB"/>
</dbReference>
<protein>
    <submittedName>
        <fullName evidence="1">Addiction module toxin RelE</fullName>
    </submittedName>
</protein>
<dbReference type="EMBL" id="MFYX01000054">
    <property type="protein sequence ID" value="OGK05568.1"/>
    <property type="molecule type" value="Genomic_DNA"/>
</dbReference>
<accession>A0A1F7FG40</accession>
<name>A0A1F7FG40_UNCRA</name>
<comment type="caution">
    <text evidence="1">The sequence shown here is derived from an EMBL/GenBank/DDBJ whole genome shotgun (WGS) entry which is preliminary data.</text>
</comment>
<organism evidence="1 2">
    <name type="scientific">Candidatus Raymondbacteria bacterium RIFOXYD12_FULL_49_13</name>
    <dbReference type="NCBI Taxonomy" id="1817890"/>
    <lineage>
        <taxon>Bacteria</taxon>
        <taxon>Raymondiibacteriota</taxon>
    </lineage>
</organism>
<dbReference type="Proteomes" id="UP000179243">
    <property type="component" value="Unassembled WGS sequence"/>
</dbReference>
<dbReference type="GO" id="GO:0110001">
    <property type="term" value="C:toxin-antitoxin complex"/>
    <property type="evidence" value="ECO:0007669"/>
    <property type="project" value="InterPro"/>
</dbReference>
<dbReference type="GO" id="GO:0003723">
    <property type="term" value="F:RNA binding"/>
    <property type="evidence" value="ECO:0007669"/>
    <property type="project" value="InterPro"/>
</dbReference>
<dbReference type="Pfam" id="PF09907">
    <property type="entry name" value="HigB_toxin"/>
    <property type="match status" value="1"/>
</dbReference>
<dbReference type="GO" id="GO:0004519">
    <property type="term" value="F:endonuclease activity"/>
    <property type="evidence" value="ECO:0007669"/>
    <property type="project" value="InterPro"/>
</dbReference>
<reference evidence="1 2" key="1">
    <citation type="journal article" date="2016" name="Nat. Commun.">
        <title>Thousands of microbial genomes shed light on interconnected biogeochemical processes in an aquifer system.</title>
        <authorList>
            <person name="Anantharaman K."/>
            <person name="Brown C.T."/>
            <person name="Hug L.A."/>
            <person name="Sharon I."/>
            <person name="Castelle C.J."/>
            <person name="Probst A.J."/>
            <person name="Thomas B.C."/>
            <person name="Singh A."/>
            <person name="Wilkins M.J."/>
            <person name="Karaoz U."/>
            <person name="Brodie E.L."/>
            <person name="Williams K.H."/>
            <person name="Hubbard S.S."/>
            <person name="Banfield J.F."/>
        </authorList>
    </citation>
    <scope>NUCLEOTIDE SEQUENCE [LARGE SCALE GENOMIC DNA]</scope>
</reference>
<proteinExistence type="predicted"/>
<sequence>MRIISRSTLKAFWEKPEYKDSEQPLKEWYQEASKADWSTPNEVKAQFGSVSVIGNQRLVFNIAGNKYRLIVAAKYAFRCLYVCFIGTHKQYDKINAEEVWSNEY</sequence>
<gene>
    <name evidence="1" type="ORF">A2519_11700</name>
</gene>
<evidence type="ECO:0000313" key="2">
    <source>
        <dbReference type="Proteomes" id="UP000179243"/>
    </source>
</evidence>